<evidence type="ECO:0000256" key="15">
    <source>
        <dbReference type="SAM" id="MobiDB-lite"/>
    </source>
</evidence>
<feature type="transmembrane region" description="Helical" evidence="16">
    <location>
        <begin position="141"/>
        <end position="160"/>
    </location>
</feature>
<feature type="transmembrane region" description="Helical" evidence="16">
    <location>
        <begin position="239"/>
        <end position="260"/>
    </location>
</feature>
<feature type="compositionally biased region" description="Low complexity" evidence="15">
    <location>
        <begin position="357"/>
        <end position="367"/>
    </location>
</feature>
<keyword evidence="7" id="KW-0969">Cilium</keyword>
<organism evidence="18 19">
    <name type="scientific">Branchiostoma floridae</name>
    <name type="common">Florida lancelet</name>
    <name type="synonym">Amphioxus</name>
    <dbReference type="NCBI Taxonomy" id="7739"/>
    <lineage>
        <taxon>Eukaryota</taxon>
        <taxon>Metazoa</taxon>
        <taxon>Chordata</taxon>
        <taxon>Cephalochordata</taxon>
        <taxon>Leptocardii</taxon>
        <taxon>Amphioxiformes</taxon>
        <taxon>Branchiostomatidae</taxon>
        <taxon>Branchiostoma</taxon>
    </lineage>
</organism>
<evidence type="ECO:0000256" key="10">
    <source>
        <dbReference type="ARBA" id="ARBA00023170"/>
    </source>
</evidence>
<evidence type="ECO:0000256" key="3">
    <source>
        <dbReference type="ARBA" id="ARBA00022475"/>
    </source>
</evidence>
<dbReference type="OrthoDB" id="5959645at2759"/>
<keyword evidence="4 14" id="KW-0812">Transmembrane</keyword>
<feature type="region of interest" description="Disordered" evidence="15">
    <location>
        <begin position="402"/>
        <end position="436"/>
    </location>
</feature>
<dbReference type="PROSITE" id="PS50262">
    <property type="entry name" value="G_PROTEIN_RECEP_F1_2"/>
    <property type="match status" value="1"/>
</dbReference>
<evidence type="ECO:0000256" key="12">
    <source>
        <dbReference type="ARBA" id="ARBA00023224"/>
    </source>
</evidence>
<feature type="transmembrane region" description="Helical" evidence="16">
    <location>
        <begin position="60"/>
        <end position="83"/>
    </location>
</feature>
<dbReference type="Proteomes" id="UP000001554">
    <property type="component" value="Chromosome 4"/>
</dbReference>
<feature type="transmembrane region" description="Helical" evidence="16">
    <location>
        <begin position="186"/>
        <end position="210"/>
    </location>
</feature>
<dbReference type="InterPro" id="IPR017452">
    <property type="entry name" value="GPCR_Rhodpsn_7TM"/>
</dbReference>
<feature type="compositionally biased region" description="Basic and acidic residues" evidence="15">
    <location>
        <begin position="414"/>
        <end position="425"/>
    </location>
</feature>
<dbReference type="Pfam" id="PF00001">
    <property type="entry name" value="7tm_1"/>
    <property type="match status" value="1"/>
</dbReference>
<dbReference type="GO" id="GO:0005768">
    <property type="term" value="C:endosome"/>
    <property type="evidence" value="ECO:0000318"/>
    <property type="project" value="GO_Central"/>
</dbReference>
<keyword evidence="18" id="KW-1185">Reference proteome</keyword>
<comment type="subcellular location">
    <subcellularLocation>
        <location evidence="1">Cell projection</location>
        <location evidence="1">Cilium membrane</location>
        <topology evidence="1">Multi-pass membrane protein</topology>
    </subcellularLocation>
</comment>
<gene>
    <name evidence="19" type="primary">LOC118414913</name>
</gene>
<dbReference type="GO" id="GO:0004930">
    <property type="term" value="F:G protein-coupled receptor activity"/>
    <property type="evidence" value="ECO:0000318"/>
    <property type="project" value="GO_Central"/>
</dbReference>
<name>A0A9J7L374_BRAFL</name>
<feature type="region of interest" description="Disordered" evidence="15">
    <location>
        <begin position="480"/>
        <end position="506"/>
    </location>
</feature>
<keyword evidence="8 16" id="KW-0472">Membrane</keyword>
<accession>A0A9J7L374</accession>
<dbReference type="GO" id="GO:0060170">
    <property type="term" value="C:ciliary membrane"/>
    <property type="evidence" value="ECO:0007669"/>
    <property type="project" value="UniProtKB-SubCell"/>
</dbReference>
<keyword evidence="12 14" id="KW-0807">Transducer</keyword>
<sequence length="532" mass="59024">MGGEDTQLVSNITYNATTLEVSLQAGSIGLFMVLATVANALVGTSIYLNRSLHTISNMFIGNLATVDFMSGLLVFPFVLVAAINQSWLVGRWMCKINAFLTHVNSSTSLLTLACIAFDRYQAVCNPMFYHNRATKSMARKAIVMSWVLSIILSSPVLFGIATEFDQARCGCVTSRFDFSTYTYCRAFRMATAIGPVLVICFCYWQIFAVVRKQCRAINQLPGTDKQARLRVTEAKAARMLGVVIIAFVVCYIPFTVVLMVGKEKVPPVWQTVAHWMSYSSAVLNPISYGLQAREIRRGFAKFLPSFCSGEARRGSIETAETGGNRLKDDREIKPNPVFAFDGKINPDDIIIDEQSPPKKASSSSQASTLTGESVKSNIYVRKVVITNPTVYYRCSAPDTVSLRPNPDGISLSSSDEHESDFHPFDPWRPSTSTLGENCARSPEDIFTITMATTRKNESRRKFRDAVRKILLARRLRCQKAKPGQLYPPSRRDHLGPASTTDLPGHKKVVTDRCPYLVLLEKTNGTGSDRDHV</sequence>
<evidence type="ECO:0000313" key="19">
    <source>
        <dbReference type="RefSeq" id="XP_035675102.1"/>
    </source>
</evidence>
<evidence type="ECO:0000256" key="6">
    <source>
        <dbReference type="ARBA" id="ARBA00023040"/>
    </source>
</evidence>
<protein>
    <submittedName>
        <fullName evidence="19">Histamine H2 receptor-like</fullName>
    </submittedName>
</protein>
<dbReference type="PROSITE" id="PS00237">
    <property type="entry name" value="G_PROTEIN_RECEP_F1_1"/>
    <property type="match status" value="1"/>
</dbReference>
<reference evidence="19" key="2">
    <citation type="submission" date="2025-08" db="UniProtKB">
        <authorList>
            <consortium name="RefSeq"/>
        </authorList>
    </citation>
    <scope>IDENTIFICATION</scope>
    <source>
        <strain evidence="19">S238N-H82</strain>
        <tissue evidence="19">Testes</tissue>
    </source>
</reference>
<evidence type="ECO:0000256" key="7">
    <source>
        <dbReference type="ARBA" id="ARBA00023069"/>
    </source>
</evidence>
<feature type="region of interest" description="Disordered" evidence="15">
    <location>
        <begin position="349"/>
        <end position="368"/>
    </location>
</feature>
<keyword evidence="10 14" id="KW-0675">Receptor</keyword>
<feature type="transmembrane region" description="Helical" evidence="16">
    <location>
        <begin position="103"/>
        <end position="120"/>
    </location>
</feature>
<evidence type="ECO:0000256" key="8">
    <source>
        <dbReference type="ARBA" id="ARBA00023136"/>
    </source>
</evidence>
<comment type="similarity">
    <text evidence="14">Belongs to the G-protein coupled receptor 1 family.</text>
</comment>
<evidence type="ECO:0000256" key="1">
    <source>
        <dbReference type="ARBA" id="ARBA00004272"/>
    </source>
</evidence>
<dbReference type="PANTHER" id="PTHR22752">
    <property type="entry name" value="G PROTEIN-COUPLED RECEPTOR"/>
    <property type="match status" value="1"/>
</dbReference>
<dbReference type="AlphaFoldDB" id="A0A9J7L374"/>
<keyword evidence="9" id="KW-1015">Disulfide bond</keyword>
<proteinExistence type="inferred from homology"/>
<evidence type="ECO:0000256" key="4">
    <source>
        <dbReference type="ARBA" id="ARBA00022692"/>
    </source>
</evidence>
<evidence type="ECO:0000256" key="11">
    <source>
        <dbReference type="ARBA" id="ARBA00023180"/>
    </source>
</evidence>
<evidence type="ECO:0000259" key="17">
    <source>
        <dbReference type="PROSITE" id="PS50262"/>
    </source>
</evidence>
<dbReference type="KEGG" id="bfo:118414913"/>
<dbReference type="OMA" id="QCRAINQ"/>
<keyword evidence="11" id="KW-0325">Glycoprotein</keyword>
<keyword evidence="3" id="KW-1003">Cell membrane</keyword>
<feature type="domain" description="G-protein coupled receptors family 1 profile" evidence="17">
    <location>
        <begin position="38"/>
        <end position="288"/>
    </location>
</feature>
<dbReference type="InterPro" id="IPR000276">
    <property type="entry name" value="GPCR_Rhodpsn"/>
</dbReference>
<keyword evidence="6 14" id="KW-0297">G-protein coupled receptor</keyword>
<evidence type="ECO:0000256" key="5">
    <source>
        <dbReference type="ARBA" id="ARBA00022989"/>
    </source>
</evidence>
<dbReference type="FunFam" id="1.20.1070.10:FF:000964">
    <property type="entry name" value="Uncharacterized protein"/>
    <property type="match status" value="1"/>
</dbReference>
<reference evidence="18" key="1">
    <citation type="journal article" date="2020" name="Nat. Ecol. Evol.">
        <title>Deeply conserved synteny resolves early events in vertebrate evolution.</title>
        <authorList>
            <person name="Simakov O."/>
            <person name="Marletaz F."/>
            <person name="Yue J.X."/>
            <person name="O'Connell B."/>
            <person name="Jenkins J."/>
            <person name="Brandt A."/>
            <person name="Calef R."/>
            <person name="Tung C.H."/>
            <person name="Huang T.K."/>
            <person name="Schmutz J."/>
            <person name="Satoh N."/>
            <person name="Yu J.K."/>
            <person name="Putnam N.H."/>
            <person name="Green R.E."/>
            <person name="Rokhsar D.S."/>
        </authorList>
    </citation>
    <scope>NUCLEOTIDE SEQUENCE [LARGE SCALE GENOMIC DNA]</scope>
    <source>
        <strain evidence="18">S238N-H82</strain>
    </source>
</reference>
<keyword evidence="13" id="KW-0966">Cell projection</keyword>
<feature type="transmembrane region" description="Helical" evidence="16">
    <location>
        <begin position="28"/>
        <end position="48"/>
    </location>
</feature>
<dbReference type="Gene3D" id="1.20.1070.10">
    <property type="entry name" value="Rhodopsin 7-helix transmembrane proteins"/>
    <property type="match status" value="1"/>
</dbReference>
<evidence type="ECO:0000256" key="16">
    <source>
        <dbReference type="SAM" id="Phobius"/>
    </source>
</evidence>
<dbReference type="SUPFAM" id="SSF81321">
    <property type="entry name" value="Family A G protein-coupled receptor-like"/>
    <property type="match status" value="1"/>
</dbReference>
<dbReference type="RefSeq" id="XP_035675102.1">
    <property type="nucleotide sequence ID" value="XM_035819209.1"/>
</dbReference>
<evidence type="ECO:0000256" key="13">
    <source>
        <dbReference type="ARBA" id="ARBA00023273"/>
    </source>
</evidence>
<evidence type="ECO:0000313" key="18">
    <source>
        <dbReference type="Proteomes" id="UP000001554"/>
    </source>
</evidence>
<dbReference type="CDD" id="cd00637">
    <property type="entry name" value="7tm_classA_rhodopsin-like"/>
    <property type="match status" value="1"/>
</dbReference>
<keyword evidence="2" id="KW-0217">Developmental protein</keyword>
<dbReference type="PANTHER" id="PTHR22752:SF10">
    <property type="entry name" value="G-PROTEIN COUPLED RECEPTOR 161"/>
    <property type="match status" value="1"/>
</dbReference>
<evidence type="ECO:0000256" key="14">
    <source>
        <dbReference type="RuleBase" id="RU000688"/>
    </source>
</evidence>
<keyword evidence="5 16" id="KW-1133">Transmembrane helix</keyword>
<evidence type="ECO:0000256" key="9">
    <source>
        <dbReference type="ARBA" id="ARBA00023157"/>
    </source>
</evidence>
<dbReference type="PRINTS" id="PR00237">
    <property type="entry name" value="GPCRRHODOPSN"/>
</dbReference>
<dbReference type="GeneID" id="118414913"/>
<evidence type="ECO:0000256" key="2">
    <source>
        <dbReference type="ARBA" id="ARBA00022473"/>
    </source>
</evidence>
<dbReference type="GO" id="GO:0007186">
    <property type="term" value="P:G protein-coupled receptor signaling pathway"/>
    <property type="evidence" value="ECO:0000318"/>
    <property type="project" value="GO_Central"/>
</dbReference>